<keyword evidence="2" id="KW-1133">Transmembrane helix</keyword>
<feature type="compositionally biased region" description="Low complexity" evidence="1">
    <location>
        <begin position="84"/>
        <end position="100"/>
    </location>
</feature>
<evidence type="ECO:0000313" key="3">
    <source>
        <dbReference type="EMBL" id="KAK3861042.1"/>
    </source>
</evidence>
<keyword evidence="2" id="KW-0812">Transmembrane</keyword>
<organism evidence="3 4">
    <name type="scientific">Petrolisthes cinctipes</name>
    <name type="common">Flat porcelain crab</name>
    <dbReference type="NCBI Taxonomy" id="88211"/>
    <lineage>
        <taxon>Eukaryota</taxon>
        <taxon>Metazoa</taxon>
        <taxon>Ecdysozoa</taxon>
        <taxon>Arthropoda</taxon>
        <taxon>Crustacea</taxon>
        <taxon>Multicrustacea</taxon>
        <taxon>Malacostraca</taxon>
        <taxon>Eumalacostraca</taxon>
        <taxon>Eucarida</taxon>
        <taxon>Decapoda</taxon>
        <taxon>Pleocyemata</taxon>
        <taxon>Anomura</taxon>
        <taxon>Galatheoidea</taxon>
        <taxon>Porcellanidae</taxon>
        <taxon>Petrolisthes</taxon>
    </lineage>
</organism>
<keyword evidence="2" id="KW-0472">Membrane</keyword>
<feature type="transmembrane region" description="Helical" evidence="2">
    <location>
        <begin position="56"/>
        <end position="76"/>
    </location>
</feature>
<feature type="region of interest" description="Disordered" evidence="1">
    <location>
        <begin position="84"/>
        <end position="122"/>
    </location>
</feature>
<proteinExistence type="predicted"/>
<gene>
    <name evidence="3" type="ORF">Pcinc_032951</name>
</gene>
<dbReference type="EMBL" id="JAWQEG010004576">
    <property type="protein sequence ID" value="KAK3861042.1"/>
    <property type="molecule type" value="Genomic_DNA"/>
</dbReference>
<keyword evidence="4" id="KW-1185">Reference proteome</keyword>
<feature type="region of interest" description="Disordered" evidence="1">
    <location>
        <begin position="1"/>
        <end position="33"/>
    </location>
</feature>
<dbReference type="AlphaFoldDB" id="A0AAE1ETA4"/>
<feature type="compositionally biased region" description="Pro residues" evidence="1">
    <location>
        <begin position="107"/>
        <end position="116"/>
    </location>
</feature>
<sequence>MRGAEFAGRDARSHRHRHSPRRGELKSLPDRTSASTLQYTFRKSSLADPSRPSRRWFMVFVVLVSSLPVYIPFLCYTQRHLTTTPPSLATSSSPPQQTPLNTIVPASLPPQPPPSPCNLLLT</sequence>
<evidence type="ECO:0000313" key="4">
    <source>
        <dbReference type="Proteomes" id="UP001286313"/>
    </source>
</evidence>
<evidence type="ECO:0000256" key="1">
    <source>
        <dbReference type="SAM" id="MobiDB-lite"/>
    </source>
</evidence>
<reference evidence="3" key="1">
    <citation type="submission" date="2023-10" db="EMBL/GenBank/DDBJ databases">
        <title>Genome assemblies of two species of porcelain crab, Petrolisthes cinctipes and Petrolisthes manimaculis (Anomura: Porcellanidae).</title>
        <authorList>
            <person name="Angst P."/>
        </authorList>
    </citation>
    <scope>NUCLEOTIDE SEQUENCE</scope>
    <source>
        <strain evidence="3">PB745_01</strain>
        <tissue evidence="3">Gill</tissue>
    </source>
</reference>
<dbReference type="Proteomes" id="UP001286313">
    <property type="component" value="Unassembled WGS sequence"/>
</dbReference>
<evidence type="ECO:0000256" key="2">
    <source>
        <dbReference type="SAM" id="Phobius"/>
    </source>
</evidence>
<protein>
    <submittedName>
        <fullName evidence="3">Uncharacterized protein</fullName>
    </submittedName>
</protein>
<comment type="caution">
    <text evidence="3">The sequence shown here is derived from an EMBL/GenBank/DDBJ whole genome shotgun (WGS) entry which is preliminary data.</text>
</comment>
<name>A0AAE1ETA4_PETCI</name>
<accession>A0AAE1ETA4</accession>